<name>A0ABQ8Z529_9EUKA</name>
<accession>A0ABQ8Z529</accession>
<feature type="region of interest" description="Disordered" evidence="2">
    <location>
        <begin position="1"/>
        <end position="34"/>
    </location>
</feature>
<feature type="compositionally biased region" description="Polar residues" evidence="2">
    <location>
        <begin position="16"/>
        <end position="25"/>
    </location>
</feature>
<dbReference type="PANTHER" id="PTHR13511">
    <property type="entry name" value="KXDL MOTIF-CONTAINING PROTEIN 1"/>
    <property type="match status" value="1"/>
</dbReference>
<comment type="similarity">
    <text evidence="1">Belongs to the KXD1 family.</text>
</comment>
<protein>
    <recommendedName>
        <fullName evidence="3">KxDL domain-containing protein</fullName>
    </recommendedName>
</protein>
<evidence type="ECO:0000313" key="4">
    <source>
        <dbReference type="EMBL" id="KAJ6252004.1"/>
    </source>
</evidence>
<dbReference type="PANTHER" id="PTHR13511:SF0">
    <property type="entry name" value="KXDL MOTIF-CONTAINING PROTEIN 1"/>
    <property type="match status" value="1"/>
</dbReference>
<proteinExistence type="inferred from homology"/>
<evidence type="ECO:0000313" key="5">
    <source>
        <dbReference type="Proteomes" id="UP001150062"/>
    </source>
</evidence>
<feature type="compositionally biased region" description="Basic and acidic residues" evidence="2">
    <location>
        <begin position="1"/>
        <end position="12"/>
    </location>
</feature>
<evidence type="ECO:0000259" key="3">
    <source>
        <dbReference type="Pfam" id="PF10241"/>
    </source>
</evidence>
<comment type="caution">
    <text evidence="4">The sequence shown here is derived from an EMBL/GenBank/DDBJ whole genome shotgun (WGS) entry which is preliminary data.</text>
</comment>
<dbReference type="InterPro" id="IPR039843">
    <property type="entry name" value="KXD1-like"/>
</dbReference>
<evidence type="ECO:0000256" key="1">
    <source>
        <dbReference type="ARBA" id="ARBA00005913"/>
    </source>
</evidence>
<reference evidence="4" key="1">
    <citation type="submission" date="2022-08" db="EMBL/GenBank/DDBJ databases">
        <title>Novel sulfate-reducing endosymbionts in the free-living metamonad Anaeramoeba.</title>
        <authorList>
            <person name="Jerlstrom-Hultqvist J."/>
            <person name="Cepicka I."/>
            <person name="Gallot-Lavallee L."/>
            <person name="Salas-Leiva D."/>
            <person name="Curtis B.A."/>
            <person name="Zahonova K."/>
            <person name="Pipaliya S."/>
            <person name="Dacks J."/>
            <person name="Roger A.J."/>
        </authorList>
    </citation>
    <scope>NUCLEOTIDE SEQUENCE</scope>
    <source>
        <strain evidence="4">Schooner1</strain>
    </source>
</reference>
<dbReference type="Pfam" id="PF10241">
    <property type="entry name" value="KxDL"/>
    <property type="match status" value="1"/>
</dbReference>
<dbReference type="EMBL" id="JAOAOG010000050">
    <property type="protein sequence ID" value="KAJ6252004.1"/>
    <property type="molecule type" value="Genomic_DNA"/>
</dbReference>
<feature type="domain" description="KxDL" evidence="3">
    <location>
        <begin position="46"/>
        <end position="123"/>
    </location>
</feature>
<evidence type="ECO:0000256" key="2">
    <source>
        <dbReference type="SAM" id="MobiDB-lite"/>
    </source>
</evidence>
<keyword evidence="5" id="KW-1185">Reference proteome</keyword>
<dbReference type="Proteomes" id="UP001150062">
    <property type="component" value="Unassembled WGS sequence"/>
</dbReference>
<organism evidence="4 5">
    <name type="scientific">Anaeramoeba flamelloides</name>
    <dbReference type="NCBI Taxonomy" id="1746091"/>
    <lineage>
        <taxon>Eukaryota</taxon>
        <taxon>Metamonada</taxon>
        <taxon>Anaeramoebidae</taxon>
        <taxon>Anaeramoeba</taxon>
    </lineage>
</organism>
<gene>
    <name evidence="4" type="ORF">M0813_14551</name>
</gene>
<sequence>MTDQIIKKKEPLDQPNKGSESNKNTQELKNEEKDEQVFSSSLLNALSGVLDESEVQKIIKNQKKTWSNLQNSNQILDEIIKLSQQKYTRLKINYTYYEKILITMKKDLDFIYQKIRGIDKKLQGDLGVDLSLIPKNEDLLQKEEKNLN</sequence>
<dbReference type="InterPro" id="IPR019371">
    <property type="entry name" value="KxDL_dom"/>
</dbReference>